<protein>
    <submittedName>
        <fullName evidence="1">Uncharacterized protein</fullName>
    </submittedName>
</protein>
<keyword evidence="2" id="KW-1185">Reference proteome</keyword>
<accession>A0ACB9RYA5</accession>
<sequence length="134" mass="15235">MARQGSGLPMCIIPKTRKCSASAVGWPPVASFRNNVTNSCLRKRQADAVLESLSRKEENKKDYANTSEHVFIKVYMEGYPIGQKIDLRAYDGYEKLSFAMSELFQYLLADYESYAENGVHTPKEEHTTRTMKVT</sequence>
<comment type="caution">
    <text evidence="1">The sequence shown here is derived from an EMBL/GenBank/DDBJ whole genome shotgun (WGS) entry which is preliminary data.</text>
</comment>
<name>A0ACB9RYA5_9MYRT</name>
<evidence type="ECO:0000313" key="2">
    <source>
        <dbReference type="Proteomes" id="UP001057402"/>
    </source>
</evidence>
<organism evidence="1 2">
    <name type="scientific">Melastoma candidum</name>
    <dbReference type="NCBI Taxonomy" id="119954"/>
    <lineage>
        <taxon>Eukaryota</taxon>
        <taxon>Viridiplantae</taxon>
        <taxon>Streptophyta</taxon>
        <taxon>Embryophyta</taxon>
        <taxon>Tracheophyta</taxon>
        <taxon>Spermatophyta</taxon>
        <taxon>Magnoliopsida</taxon>
        <taxon>eudicotyledons</taxon>
        <taxon>Gunneridae</taxon>
        <taxon>Pentapetalae</taxon>
        <taxon>rosids</taxon>
        <taxon>malvids</taxon>
        <taxon>Myrtales</taxon>
        <taxon>Melastomataceae</taxon>
        <taxon>Melastomatoideae</taxon>
        <taxon>Melastomateae</taxon>
        <taxon>Melastoma</taxon>
    </lineage>
</organism>
<dbReference type="Proteomes" id="UP001057402">
    <property type="component" value="Chromosome 3"/>
</dbReference>
<dbReference type="EMBL" id="CM042882">
    <property type="protein sequence ID" value="KAI4380887.1"/>
    <property type="molecule type" value="Genomic_DNA"/>
</dbReference>
<gene>
    <name evidence="1" type="ORF">MLD38_007025</name>
</gene>
<evidence type="ECO:0000313" key="1">
    <source>
        <dbReference type="EMBL" id="KAI4380887.1"/>
    </source>
</evidence>
<proteinExistence type="predicted"/>
<reference evidence="2" key="1">
    <citation type="journal article" date="2023" name="Front. Plant Sci.">
        <title>Chromosomal-level genome assembly of Melastoma candidum provides insights into trichome evolution.</title>
        <authorList>
            <person name="Zhong Y."/>
            <person name="Wu W."/>
            <person name="Sun C."/>
            <person name="Zou P."/>
            <person name="Liu Y."/>
            <person name="Dai S."/>
            <person name="Zhou R."/>
        </authorList>
    </citation>
    <scope>NUCLEOTIDE SEQUENCE [LARGE SCALE GENOMIC DNA]</scope>
</reference>